<dbReference type="Pfam" id="PF02604">
    <property type="entry name" value="PhdYeFM_antitox"/>
    <property type="match status" value="1"/>
</dbReference>
<dbReference type="PANTHER" id="PTHR33713:SF6">
    <property type="entry name" value="ANTITOXIN YEFM"/>
    <property type="match status" value="1"/>
</dbReference>
<evidence type="ECO:0000256" key="1">
    <source>
        <dbReference type="ARBA" id="ARBA00009981"/>
    </source>
</evidence>
<evidence type="ECO:0000313" key="4">
    <source>
        <dbReference type="Proteomes" id="UP000574690"/>
    </source>
</evidence>
<dbReference type="EMBL" id="JABFXE010000713">
    <property type="protein sequence ID" value="NUQ90130.1"/>
    <property type="molecule type" value="Genomic_DNA"/>
</dbReference>
<gene>
    <name evidence="3" type="ORF">HOQ43_16920</name>
</gene>
<dbReference type="Proteomes" id="UP000574690">
    <property type="component" value="Unassembled WGS sequence"/>
</dbReference>
<reference evidence="3 4" key="1">
    <citation type="submission" date="2020-05" db="EMBL/GenBank/DDBJ databases">
        <title>DNA-SIP metagenomic assembled genomes.</title>
        <authorList>
            <person name="Yu J."/>
        </authorList>
    </citation>
    <scope>NUCLEOTIDE SEQUENCE [LARGE SCALE GENOMIC DNA]</scope>
    <source>
        <strain evidence="3">Bin5.27</strain>
    </source>
</reference>
<dbReference type="Gene3D" id="6.10.250.330">
    <property type="match status" value="1"/>
</dbReference>
<comment type="caution">
    <text evidence="3">The sequence shown here is derived from an EMBL/GenBank/DDBJ whole genome shotgun (WGS) entry which is preliminary data.</text>
</comment>
<dbReference type="InterPro" id="IPR006442">
    <property type="entry name" value="Antitoxin_Phd/YefM"/>
</dbReference>
<protein>
    <recommendedName>
        <fullName evidence="2">Antitoxin</fullName>
    </recommendedName>
</protein>
<name>A0A850CDW4_9ACTN</name>
<dbReference type="Gene3D" id="3.40.1620.10">
    <property type="entry name" value="YefM-like domain"/>
    <property type="match status" value="1"/>
</dbReference>
<organism evidence="3 4">
    <name type="scientific">Glycomyces artemisiae</name>
    <dbReference type="NCBI Taxonomy" id="1076443"/>
    <lineage>
        <taxon>Bacteria</taxon>
        <taxon>Bacillati</taxon>
        <taxon>Actinomycetota</taxon>
        <taxon>Actinomycetes</taxon>
        <taxon>Glycomycetales</taxon>
        <taxon>Glycomycetaceae</taxon>
        <taxon>Glycomyces</taxon>
    </lineage>
</organism>
<dbReference type="NCBIfam" id="TIGR01552">
    <property type="entry name" value="phd_fam"/>
    <property type="match status" value="1"/>
</dbReference>
<dbReference type="SUPFAM" id="SSF143120">
    <property type="entry name" value="YefM-like"/>
    <property type="match status" value="1"/>
</dbReference>
<comment type="similarity">
    <text evidence="1 2">Belongs to the phD/YefM antitoxin family.</text>
</comment>
<dbReference type="InterPro" id="IPR036165">
    <property type="entry name" value="YefM-like_sf"/>
</dbReference>
<dbReference type="InterPro" id="IPR051405">
    <property type="entry name" value="phD/YefM_antitoxin"/>
</dbReference>
<dbReference type="PANTHER" id="PTHR33713">
    <property type="entry name" value="ANTITOXIN YAFN-RELATED"/>
    <property type="match status" value="1"/>
</dbReference>
<comment type="function">
    <text evidence="2">Antitoxin component of a type II toxin-antitoxin (TA) system.</text>
</comment>
<evidence type="ECO:0000256" key="2">
    <source>
        <dbReference type="RuleBase" id="RU362080"/>
    </source>
</evidence>
<proteinExistence type="inferred from homology"/>
<dbReference type="AlphaFoldDB" id="A0A850CDW4"/>
<evidence type="ECO:0000313" key="3">
    <source>
        <dbReference type="EMBL" id="NUQ90130.1"/>
    </source>
</evidence>
<sequence>MTMSASEAGRNLLPLIKKVNDDHAPVHIASNDGNAVLMSEAYFEAWQETIFLLQSRRNAERLLRSIAEMDA</sequence>
<accession>A0A850CDW4</accession>